<reference evidence="1 2" key="1">
    <citation type="journal article" date="2014" name="BMC Genomics">
        <title>Unusual genome complexity in Lactobacillus salivarius JCM1046.</title>
        <authorList>
            <person name="Raftis E.J."/>
            <person name="Forde B.M."/>
            <person name="Claesson M.J."/>
            <person name="O'Toole P.W."/>
        </authorList>
    </citation>
    <scope>NUCLEOTIDE SEQUENCE [LARGE SCALE GENOMIC DNA]</scope>
    <source>
        <strain evidence="1 2">JCM1046</strain>
    </source>
</reference>
<name>A0A089QGJ4_9LACO</name>
<sequence>MEEEYIQNLKNYLVEFDKLPIAKKKITALLEADNCYKKGNIPTKSLPSLEFTETEILEHLTEFPNIMELESHLLDFREYIIEEYGIWHIYSQEWLQDLEKFLGNELTLMVMAGNAMLGKFLKNIICTDNLDWCYQDNEHPNPWTKVEQLDALEAVKKYLNNVSNIIIEWCPDGTDIDMQILHYLRQKKWKGNLIVVGEKLGATNSKAFWKEAHLERSVDLNRHHKSFDFIKDQVYLAK</sequence>
<evidence type="ECO:0000313" key="2">
    <source>
        <dbReference type="Proteomes" id="UP000029488"/>
    </source>
</evidence>
<organism evidence="1 2">
    <name type="scientific">Ligilactobacillus salivarius</name>
    <dbReference type="NCBI Taxonomy" id="1624"/>
    <lineage>
        <taxon>Bacteria</taxon>
        <taxon>Bacillati</taxon>
        <taxon>Bacillota</taxon>
        <taxon>Bacilli</taxon>
        <taxon>Lactobacillales</taxon>
        <taxon>Lactobacillaceae</taxon>
        <taxon>Ligilactobacillus</taxon>
    </lineage>
</organism>
<protein>
    <submittedName>
        <fullName evidence="1">Uncharacterized protein</fullName>
    </submittedName>
</protein>
<dbReference type="AlphaFoldDB" id="A0A089QGJ4"/>
<dbReference type="KEGG" id="lsj:LSJ_0351"/>
<evidence type="ECO:0000313" key="1">
    <source>
        <dbReference type="EMBL" id="AIR10091.1"/>
    </source>
</evidence>
<gene>
    <name evidence="1" type="ORF">LSJ_0351</name>
</gene>
<dbReference type="Proteomes" id="UP000029488">
    <property type="component" value="Chromosome"/>
</dbReference>
<dbReference type="RefSeq" id="WP_034983262.1">
    <property type="nucleotide sequence ID" value="NZ_CP007646.1"/>
</dbReference>
<proteinExistence type="predicted"/>
<dbReference type="EMBL" id="CP007646">
    <property type="protein sequence ID" value="AIR10091.1"/>
    <property type="molecule type" value="Genomic_DNA"/>
</dbReference>
<accession>A0A089QGJ4</accession>